<dbReference type="RefSeq" id="WP_111744919.1">
    <property type="nucleotide sequence ID" value="NZ_JBHSQY010000001.1"/>
</dbReference>
<proteinExistence type="predicted"/>
<organism evidence="2 3">
    <name type="scientific">Macrococcoides bohemicum</name>
    <dbReference type="NCBI Taxonomy" id="1903056"/>
    <lineage>
        <taxon>Bacteria</taxon>
        <taxon>Bacillati</taxon>
        <taxon>Bacillota</taxon>
        <taxon>Bacilli</taxon>
        <taxon>Bacillales</taxon>
        <taxon>Staphylococcaceae</taxon>
        <taxon>Macrococcoides</taxon>
    </lineage>
</organism>
<evidence type="ECO:0000256" key="1">
    <source>
        <dbReference type="SAM" id="MobiDB-lite"/>
    </source>
</evidence>
<feature type="compositionally biased region" description="Low complexity" evidence="1">
    <location>
        <begin position="1"/>
        <end position="22"/>
    </location>
</feature>
<name>A0A328A7C2_9STAP</name>
<evidence type="ECO:0000313" key="2">
    <source>
        <dbReference type="EMBL" id="RAK50443.1"/>
    </source>
</evidence>
<dbReference type="AlphaFoldDB" id="A0A328A7C2"/>
<accession>A0A328A7C2</accession>
<feature type="region of interest" description="Disordered" evidence="1">
    <location>
        <begin position="1"/>
        <end position="64"/>
    </location>
</feature>
<reference evidence="2 3" key="1">
    <citation type="journal article" date="2018" name="Front. Microbiol.">
        <title>Description and Comparative Genomics of Macrococcus caseolyticus subsp. hominis subsp. nov., Macrococcus goetzii sp. nov., Macrococcus epidermidis sp. nov., and Macrococcus bohemicus sp. nov., Novel Macrococci From Human Clinical Material With Virulence Potential and Suspected Uptake of Foreign DNA by Natural Transformation.</title>
        <authorList>
            <person name="Maslanova I."/>
            <person name="Wertheimer Z."/>
            <person name="Sedlacek I."/>
            <person name="Svec P."/>
            <person name="Indrakova A."/>
            <person name="Kovarovic V."/>
            <person name="Schumann P."/>
            <person name="Sproer C."/>
            <person name="Kralova S."/>
            <person name="Sedo O."/>
            <person name="Kristofova L."/>
            <person name="Vrbovska V."/>
            <person name="Fuzik T."/>
            <person name="Petras P."/>
            <person name="Zdrahal Z."/>
            <person name="Ruzickova V."/>
            <person name="Doskar J."/>
            <person name="Pantucek R."/>
        </authorList>
    </citation>
    <scope>NUCLEOTIDE SEQUENCE [LARGE SCALE GENOMIC DNA]</scope>
    <source>
        <strain evidence="2 3">03/115</strain>
    </source>
</reference>
<evidence type="ECO:0000313" key="3">
    <source>
        <dbReference type="Proteomes" id="UP000249579"/>
    </source>
</evidence>
<dbReference type="Proteomes" id="UP000249579">
    <property type="component" value="Unassembled WGS sequence"/>
</dbReference>
<feature type="compositionally biased region" description="Basic and acidic residues" evidence="1">
    <location>
        <begin position="25"/>
        <end position="51"/>
    </location>
</feature>
<gene>
    <name evidence="2" type="ORF">BHX94_02965</name>
</gene>
<dbReference type="EMBL" id="PZJG01000001">
    <property type="protein sequence ID" value="RAK50443.1"/>
    <property type="molecule type" value="Genomic_DNA"/>
</dbReference>
<comment type="caution">
    <text evidence="2">The sequence shown here is derived from an EMBL/GenBank/DDBJ whole genome shotgun (WGS) entry which is preliminary data.</text>
</comment>
<sequence>MTFNFNKGQNNSSNKKNSNNGQRPINEDIEKRYDPNSDYKNYRNGSHERKPPTAQEESYYFNED</sequence>
<protein>
    <submittedName>
        <fullName evidence="2">Uncharacterized protein</fullName>
    </submittedName>
</protein>